<sequence>MELLQFEHEIPPFARMSWVSKEVKDQWEARMQKACKVYSRLELETVKHGIRDCTTRHISGNNLEYEMEQLAKDGLVFLPIRKVGTYSGFAHKHPPVLQGKPWAYYGVVSKEPEKAWLFSHSSNNNSKVDHETIGQLLGYPKCCRDFFDSVWLDGYIDPVWQQALNSKEENIKNKKEQFIRVKDTVNHENNVMLRYIGVRIVPNIPCSLDCSHSLENARKWIELGKELNLEGVDDLIYLLKLPVEWDCQKGIAYISTPLFKIETNSMTCYPKHVVQKEGTEFPKGTPLGNKFPWTEAWKMIK</sequence>
<dbReference type="RefSeq" id="WP_305991006.1">
    <property type="nucleotide sequence ID" value="NZ_JAVAMP010000002.1"/>
</dbReference>
<reference evidence="1 2" key="1">
    <citation type="submission" date="2023-08" db="EMBL/GenBank/DDBJ databases">
        <authorList>
            <person name="Park J.-S."/>
        </authorList>
    </citation>
    <scope>NUCLEOTIDE SEQUENCE [LARGE SCALE GENOMIC DNA]</scope>
    <source>
        <strain evidence="1 2">2205SS18-9</strain>
    </source>
</reference>
<dbReference type="EMBL" id="JAVAMP010000002">
    <property type="protein sequence ID" value="MDP5273699.1"/>
    <property type="molecule type" value="Genomic_DNA"/>
</dbReference>
<dbReference type="Proteomes" id="UP001231941">
    <property type="component" value="Unassembled WGS sequence"/>
</dbReference>
<name>A0ABT9IWF5_9BACL</name>
<protein>
    <submittedName>
        <fullName evidence="1">Uncharacterized protein</fullName>
    </submittedName>
</protein>
<comment type="caution">
    <text evidence="1">The sequence shown here is derived from an EMBL/GenBank/DDBJ whole genome shotgun (WGS) entry which is preliminary data.</text>
</comment>
<proteinExistence type="predicted"/>
<accession>A0ABT9IWF5</accession>
<gene>
    <name evidence="1" type="ORF">Q5Y73_06260</name>
</gene>
<evidence type="ECO:0000313" key="2">
    <source>
        <dbReference type="Proteomes" id="UP001231941"/>
    </source>
</evidence>
<organism evidence="1 2">
    <name type="scientific">Chengkuizengella axinellae</name>
    <dbReference type="NCBI Taxonomy" id="3064388"/>
    <lineage>
        <taxon>Bacteria</taxon>
        <taxon>Bacillati</taxon>
        <taxon>Bacillota</taxon>
        <taxon>Bacilli</taxon>
        <taxon>Bacillales</taxon>
        <taxon>Paenibacillaceae</taxon>
        <taxon>Chengkuizengella</taxon>
    </lineage>
</organism>
<keyword evidence="2" id="KW-1185">Reference proteome</keyword>
<evidence type="ECO:0000313" key="1">
    <source>
        <dbReference type="EMBL" id="MDP5273699.1"/>
    </source>
</evidence>